<dbReference type="Gene3D" id="3.40.50.970">
    <property type="match status" value="2"/>
</dbReference>
<dbReference type="GO" id="GO:0030976">
    <property type="term" value="F:thiamine pyrophosphate binding"/>
    <property type="evidence" value="ECO:0007669"/>
    <property type="project" value="UniProtKB-UniRule"/>
</dbReference>
<feature type="binding site" evidence="10">
    <location>
        <position position="358"/>
    </location>
    <ligand>
        <name>thiamine diphosphate</name>
        <dbReference type="ChEBI" id="CHEBI:58937"/>
    </ligand>
</feature>
<dbReference type="PANTHER" id="PTHR43322:SF5">
    <property type="entry name" value="1-DEOXY-D-XYLULOSE-5-PHOSPHATE SYNTHASE, CHLOROPLASTIC"/>
    <property type="match status" value="1"/>
</dbReference>
<dbReference type="GO" id="GO:0016114">
    <property type="term" value="P:terpenoid biosynthetic process"/>
    <property type="evidence" value="ECO:0007669"/>
    <property type="project" value="UniProtKB-UniRule"/>
</dbReference>
<dbReference type="GO" id="GO:0009228">
    <property type="term" value="P:thiamine biosynthetic process"/>
    <property type="evidence" value="ECO:0007669"/>
    <property type="project" value="UniProtKB-UniRule"/>
</dbReference>
<dbReference type="Pfam" id="PF13292">
    <property type="entry name" value="DXP_synthase_N"/>
    <property type="match status" value="1"/>
</dbReference>
<dbReference type="InterPro" id="IPR029061">
    <property type="entry name" value="THDP-binding"/>
</dbReference>
<protein>
    <recommendedName>
        <fullName evidence="10">1-deoxy-D-xylulose-5-phosphate synthase</fullName>
        <ecNumber evidence="10">2.2.1.7</ecNumber>
    </recommendedName>
    <alternativeName>
        <fullName evidence="10">1-deoxyxylulose-5-phosphate synthase</fullName>
        <shortName evidence="10">DXP synthase</shortName>
        <shortName evidence="10">DXPS</shortName>
    </alternativeName>
</protein>
<sequence length="614" mass="67892">MSYEYKDVLGNENFLELQNIAQALRERILDVVSRNGGHLSSALGAVDLIVGMHQVFNHFQNPFIFDVGHQAYAHKLLTGRWEEFESLRSFGGLSGFPNPRESSSDFFIAGHSSTAISVGVGVAKAFNLTKQDQLPIVLIGDGAMTAGLVYEALNELGERKYPMIIILNDNEMSISKPIGAISRYLSQAIASPFCQGVKGGLKKILKKMPQSASYMAKKFEESFKLITPGILFEELGLNYIGPIDGHNIEEIVSILKIAKEMRAPVLIHAQTTKGKGYKIAEGHFEKWHGVSPFDLQSGESLKKSTSISPTSVFSQTLKELAREDEKIVGVTAAMPSGTGMNRLIEDYPDRFWDVAIAEAHAVTSSSALAQKGFKPFVAIYSTFLQRAYDSIVHDVGIMNSPVRFAIDRAGIVGEDGETHQGLLDIAYLRSIPNFTLLAPRDLSTLYKAVKFAHSHDSSPIAFRYPRAEFTLLDGEYEAKDFKLGEMEILKEGEEIVLIGYGNGVGRALNVSKDLQKEGIEVGVVDLRFLKPLDQQGLKKLFTQYQKAFVLSDSYLMGGVGSALLEFMTQEQIDWVELKSLEVQDEFITHGKTALIEERLGLSTSRLVERIKGYL</sequence>
<evidence type="ECO:0000256" key="4">
    <source>
        <dbReference type="ARBA" id="ARBA00022679"/>
    </source>
</evidence>
<dbReference type="UniPathway" id="UPA00064">
    <property type="reaction ID" value="UER00091"/>
</dbReference>
<evidence type="ECO:0000256" key="5">
    <source>
        <dbReference type="ARBA" id="ARBA00022723"/>
    </source>
</evidence>
<dbReference type="InterPro" id="IPR020826">
    <property type="entry name" value="Transketolase_BS"/>
</dbReference>
<dbReference type="SUPFAM" id="SSF52518">
    <property type="entry name" value="Thiamin diphosphate-binding fold (THDP-binding)"/>
    <property type="match status" value="2"/>
</dbReference>
<comment type="subunit">
    <text evidence="3 10">Homodimer.</text>
</comment>
<dbReference type="InterPro" id="IPR005477">
    <property type="entry name" value="Dxylulose-5-P_synthase"/>
</dbReference>
<keyword evidence="13" id="KW-1185">Reference proteome</keyword>
<dbReference type="Proteomes" id="UP000257067">
    <property type="component" value="Unassembled WGS sequence"/>
</dbReference>
<dbReference type="AlphaFoldDB" id="A0A3D8IW89"/>
<evidence type="ECO:0000256" key="6">
    <source>
        <dbReference type="ARBA" id="ARBA00022842"/>
    </source>
</evidence>
<accession>A0A3D8IW89</accession>
<keyword evidence="8 10" id="KW-0786">Thiamine pyrophosphate</keyword>
<dbReference type="EC" id="2.2.1.7" evidence="10"/>
<name>A0A3D8IW89_9HELI</name>
<feature type="binding site" evidence="10">
    <location>
        <begin position="110"/>
        <end position="112"/>
    </location>
    <ligand>
        <name>thiamine diphosphate</name>
        <dbReference type="ChEBI" id="CHEBI:58937"/>
    </ligand>
</feature>
<evidence type="ECO:0000313" key="12">
    <source>
        <dbReference type="EMBL" id="RDU69547.1"/>
    </source>
</evidence>
<keyword evidence="9 10" id="KW-0414">Isoprene biosynthesis</keyword>
<keyword evidence="6 10" id="KW-0460">Magnesium</keyword>
<feature type="binding site" evidence="10">
    <location>
        <position position="170"/>
    </location>
    <ligand>
        <name>thiamine diphosphate</name>
        <dbReference type="ChEBI" id="CHEBI:58937"/>
    </ligand>
</feature>
<comment type="similarity">
    <text evidence="2 10">Belongs to the transketolase family. DXPS subfamily.</text>
</comment>
<dbReference type="PANTHER" id="PTHR43322">
    <property type="entry name" value="1-D-DEOXYXYLULOSE 5-PHOSPHATE SYNTHASE-RELATED"/>
    <property type="match status" value="1"/>
</dbReference>
<gene>
    <name evidence="10" type="primary">dxs</name>
    <name evidence="12" type="ORF">CQA62_02550</name>
</gene>
<dbReference type="EMBL" id="NXLU01000002">
    <property type="protein sequence ID" value="RDU69547.1"/>
    <property type="molecule type" value="Genomic_DNA"/>
</dbReference>
<feature type="binding site" evidence="10">
    <location>
        <position position="170"/>
    </location>
    <ligand>
        <name>Mg(2+)</name>
        <dbReference type="ChEBI" id="CHEBI:18420"/>
    </ligand>
</feature>
<dbReference type="Gene3D" id="3.40.50.920">
    <property type="match status" value="1"/>
</dbReference>
<dbReference type="SMART" id="SM00861">
    <property type="entry name" value="Transket_pyr"/>
    <property type="match status" value="1"/>
</dbReference>
<feature type="binding site" evidence="10">
    <location>
        <position position="69"/>
    </location>
    <ligand>
        <name>thiamine diphosphate</name>
        <dbReference type="ChEBI" id="CHEBI:58937"/>
    </ligand>
</feature>
<feature type="binding site" evidence="10">
    <location>
        <position position="141"/>
    </location>
    <ligand>
        <name>Mg(2+)</name>
        <dbReference type="ChEBI" id="CHEBI:18420"/>
    </ligand>
</feature>
<feature type="binding site" evidence="10">
    <location>
        <position position="277"/>
    </location>
    <ligand>
        <name>thiamine diphosphate</name>
        <dbReference type="ChEBI" id="CHEBI:58937"/>
    </ligand>
</feature>
<dbReference type="PROSITE" id="PS00801">
    <property type="entry name" value="TRANSKETOLASE_1"/>
    <property type="match status" value="1"/>
</dbReference>
<dbReference type="GO" id="GO:0008661">
    <property type="term" value="F:1-deoxy-D-xylulose-5-phosphate synthase activity"/>
    <property type="evidence" value="ECO:0007669"/>
    <property type="project" value="UniProtKB-UniRule"/>
</dbReference>
<dbReference type="GO" id="GO:0019288">
    <property type="term" value="P:isopentenyl diphosphate biosynthetic process, methylerythritol 4-phosphate pathway"/>
    <property type="evidence" value="ECO:0007669"/>
    <property type="project" value="TreeGrafter"/>
</dbReference>
<keyword evidence="4 10" id="KW-0808">Transferase</keyword>
<dbReference type="OrthoDB" id="9803371at2"/>
<dbReference type="PROSITE" id="PS00802">
    <property type="entry name" value="TRANSKETOLASE_2"/>
    <property type="match status" value="1"/>
</dbReference>
<comment type="catalytic activity">
    <reaction evidence="10">
        <text>D-glyceraldehyde 3-phosphate + pyruvate + H(+) = 1-deoxy-D-xylulose 5-phosphate + CO2</text>
        <dbReference type="Rhea" id="RHEA:12605"/>
        <dbReference type="ChEBI" id="CHEBI:15361"/>
        <dbReference type="ChEBI" id="CHEBI:15378"/>
        <dbReference type="ChEBI" id="CHEBI:16526"/>
        <dbReference type="ChEBI" id="CHEBI:57792"/>
        <dbReference type="ChEBI" id="CHEBI:59776"/>
        <dbReference type="EC" id="2.2.1.7"/>
    </reaction>
</comment>
<dbReference type="HAMAP" id="MF_00315">
    <property type="entry name" value="DXP_synth"/>
    <property type="match status" value="1"/>
</dbReference>
<keyword evidence="7 10" id="KW-0784">Thiamine biosynthesis</keyword>
<comment type="cofactor">
    <cofactor evidence="10">
        <name>Mg(2+)</name>
        <dbReference type="ChEBI" id="CHEBI:18420"/>
    </cofactor>
    <text evidence="10">Binds 1 Mg(2+) ion per subunit.</text>
</comment>
<organism evidence="12 13">
    <name type="scientific">Helicobacter cholecystus</name>
    <dbReference type="NCBI Taxonomy" id="45498"/>
    <lineage>
        <taxon>Bacteria</taxon>
        <taxon>Pseudomonadati</taxon>
        <taxon>Campylobacterota</taxon>
        <taxon>Epsilonproteobacteria</taxon>
        <taxon>Campylobacterales</taxon>
        <taxon>Helicobacteraceae</taxon>
        <taxon>Helicobacter</taxon>
    </lineage>
</organism>
<dbReference type="Pfam" id="PF02780">
    <property type="entry name" value="Transketolase_C"/>
    <property type="match status" value="1"/>
</dbReference>
<comment type="function">
    <text evidence="10">Catalyzes the acyloin condensation reaction between C atoms 2 and 3 of pyruvate and glyceraldehyde 3-phosphate to yield 1-deoxy-D-xylulose-5-phosphate (DXP).</text>
</comment>
<evidence type="ECO:0000313" key="13">
    <source>
        <dbReference type="Proteomes" id="UP000257067"/>
    </source>
</evidence>
<feature type="binding site" evidence="10">
    <location>
        <begin position="142"/>
        <end position="143"/>
    </location>
    <ligand>
        <name>thiamine diphosphate</name>
        <dbReference type="ChEBI" id="CHEBI:58937"/>
    </ligand>
</feature>
<evidence type="ECO:0000256" key="8">
    <source>
        <dbReference type="ARBA" id="ARBA00023052"/>
    </source>
</evidence>
<dbReference type="NCBIfam" id="NF003933">
    <property type="entry name" value="PRK05444.2-2"/>
    <property type="match status" value="1"/>
</dbReference>
<evidence type="ECO:0000256" key="3">
    <source>
        <dbReference type="ARBA" id="ARBA00011738"/>
    </source>
</evidence>
<dbReference type="RefSeq" id="WP_104724500.1">
    <property type="nucleotide sequence ID" value="NZ_FZNE01000003.1"/>
</dbReference>
<evidence type="ECO:0000256" key="2">
    <source>
        <dbReference type="ARBA" id="ARBA00011081"/>
    </source>
</evidence>
<evidence type="ECO:0000259" key="11">
    <source>
        <dbReference type="SMART" id="SM00861"/>
    </source>
</evidence>
<proteinExistence type="inferred from homology"/>
<evidence type="ECO:0000256" key="7">
    <source>
        <dbReference type="ARBA" id="ARBA00022977"/>
    </source>
</evidence>
<evidence type="ECO:0000256" key="10">
    <source>
        <dbReference type="HAMAP-Rule" id="MF_00315"/>
    </source>
</evidence>
<dbReference type="CDD" id="cd07033">
    <property type="entry name" value="TPP_PYR_DXS_TK_like"/>
    <property type="match status" value="1"/>
</dbReference>
<comment type="pathway">
    <text evidence="1 10">Metabolic intermediate biosynthesis; 1-deoxy-D-xylulose 5-phosphate biosynthesis; 1-deoxy-D-xylulose 5-phosphate from D-glyceraldehyde 3-phosphate and pyruvate: step 1/1.</text>
</comment>
<feature type="domain" description="Transketolase-like pyrimidine-binding" evidence="11">
    <location>
        <begin position="307"/>
        <end position="472"/>
    </location>
</feature>
<dbReference type="InterPro" id="IPR049557">
    <property type="entry name" value="Transketolase_CS"/>
</dbReference>
<comment type="cofactor">
    <cofactor evidence="10">
        <name>thiamine diphosphate</name>
        <dbReference type="ChEBI" id="CHEBI:58937"/>
    </cofactor>
    <text evidence="10">Binds 1 thiamine pyrophosphate per subunit.</text>
</comment>
<dbReference type="GO" id="GO:0000287">
    <property type="term" value="F:magnesium ion binding"/>
    <property type="evidence" value="ECO:0007669"/>
    <property type="project" value="UniProtKB-UniRule"/>
</dbReference>
<dbReference type="GO" id="GO:0005829">
    <property type="term" value="C:cytosol"/>
    <property type="evidence" value="ECO:0007669"/>
    <property type="project" value="TreeGrafter"/>
</dbReference>
<dbReference type="NCBIfam" id="TIGR00204">
    <property type="entry name" value="dxs"/>
    <property type="match status" value="1"/>
</dbReference>
<dbReference type="InterPro" id="IPR009014">
    <property type="entry name" value="Transketo_C/PFOR_II"/>
</dbReference>
<evidence type="ECO:0000256" key="1">
    <source>
        <dbReference type="ARBA" id="ARBA00004980"/>
    </source>
</evidence>
<dbReference type="InterPro" id="IPR033248">
    <property type="entry name" value="Transketolase_C"/>
</dbReference>
<dbReference type="Pfam" id="PF02779">
    <property type="entry name" value="Transket_pyr"/>
    <property type="match status" value="1"/>
</dbReference>
<keyword evidence="5 10" id="KW-0479">Metal-binding</keyword>
<dbReference type="SUPFAM" id="SSF52922">
    <property type="entry name" value="TK C-terminal domain-like"/>
    <property type="match status" value="1"/>
</dbReference>
<comment type="caution">
    <text evidence="12">The sequence shown here is derived from an EMBL/GenBank/DDBJ whole genome shotgun (WGS) entry which is preliminary data.</text>
</comment>
<dbReference type="InterPro" id="IPR005475">
    <property type="entry name" value="Transketolase-like_Pyr-bd"/>
</dbReference>
<evidence type="ECO:0000256" key="9">
    <source>
        <dbReference type="ARBA" id="ARBA00023229"/>
    </source>
</evidence>
<dbReference type="CDD" id="cd02007">
    <property type="entry name" value="TPP_DXS"/>
    <property type="match status" value="1"/>
</dbReference>
<reference evidence="12 13" key="1">
    <citation type="submission" date="2018-04" db="EMBL/GenBank/DDBJ databases">
        <title>Novel Campyloabacter and Helicobacter Species and Strains.</title>
        <authorList>
            <person name="Mannion A.J."/>
            <person name="Shen Z."/>
            <person name="Fox J.G."/>
        </authorList>
    </citation>
    <scope>NUCLEOTIDE SEQUENCE [LARGE SCALE GENOMIC DNA]</scope>
    <source>
        <strain evidence="12 13">ATCC 700242</strain>
    </source>
</reference>